<dbReference type="AlphaFoldDB" id="A0A0D3FYI5"/>
<reference evidence="2" key="2">
    <citation type="submission" date="2015-03" db="UniProtKB">
        <authorList>
            <consortium name="EnsemblPlants"/>
        </authorList>
    </citation>
    <scope>IDENTIFICATION</scope>
</reference>
<evidence type="ECO:0000313" key="3">
    <source>
        <dbReference type="Proteomes" id="UP000026960"/>
    </source>
</evidence>
<evidence type="ECO:0000256" key="1">
    <source>
        <dbReference type="SAM" id="MobiDB-lite"/>
    </source>
</evidence>
<accession>A0A0D3FYI5</accession>
<evidence type="ECO:0000313" key="2">
    <source>
        <dbReference type="EnsemblPlants" id="OBART04G20370.2"/>
    </source>
</evidence>
<feature type="compositionally biased region" description="Polar residues" evidence="1">
    <location>
        <begin position="1"/>
        <end position="10"/>
    </location>
</feature>
<proteinExistence type="predicted"/>
<dbReference type="HOGENOM" id="CLU_2561949_0_0_1"/>
<organism evidence="2">
    <name type="scientific">Oryza barthii</name>
    <dbReference type="NCBI Taxonomy" id="65489"/>
    <lineage>
        <taxon>Eukaryota</taxon>
        <taxon>Viridiplantae</taxon>
        <taxon>Streptophyta</taxon>
        <taxon>Embryophyta</taxon>
        <taxon>Tracheophyta</taxon>
        <taxon>Spermatophyta</taxon>
        <taxon>Magnoliopsida</taxon>
        <taxon>Liliopsida</taxon>
        <taxon>Poales</taxon>
        <taxon>Poaceae</taxon>
        <taxon>BOP clade</taxon>
        <taxon>Oryzoideae</taxon>
        <taxon>Oryzeae</taxon>
        <taxon>Oryzinae</taxon>
        <taxon>Oryza</taxon>
    </lineage>
</organism>
<keyword evidence="3" id="KW-1185">Reference proteome</keyword>
<name>A0A0D3FYI5_9ORYZ</name>
<dbReference type="Gramene" id="OBART04G20370.2">
    <property type="protein sequence ID" value="OBART04G20370.2"/>
    <property type="gene ID" value="OBART04G20370"/>
</dbReference>
<dbReference type="Proteomes" id="UP000026960">
    <property type="component" value="Chromosome 4"/>
</dbReference>
<reference evidence="2" key="1">
    <citation type="journal article" date="2009" name="Rice">
        <title>De Novo Next Generation Sequencing of Plant Genomes.</title>
        <authorList>
            <person name="Rounsley S."/>
            <person name="Marri P.R."/>
            <person name="Yu Y."/>
            <person name="He R."/>
            <person name="Sisneros N."/>
            <person name="Goicoechea J.L."/>
            <person name="Lee S.J."/>
            <person name="Angelova A."/>
            <person name="Kudrna D."/>
            <person name="Luo M."/>
            <person name="Affourtit J."/>
            <person name="Desany B."/>
            <person name="Knight J."/>
            <person name="Niazi F."/>
            <person name="Egholm M."/>
            <person name="Wing R.A."/>
        </authorList>
    </citation>
    <scope>NUCLEOTIDE SEQUENCE [LARGE SCALE GENOMIC DNA]</scope>
    <source>
        <strain evidence="2">cv. IRGC 105608</strain>
    </source>
</reference>
<dbReference type="EnsemblPlants" id="OBART04G20370.2">
    <property type="protein sequence ID" value="OBART04G20370.2"/>
    <property type="gene ID" value="OBART04G20370"/>
</dbReference>
<protein>
    <submittedName>
        <fullName evidence="2">Uncharacterized protein</fullName>
    </submittedName>
</protein>
<feature type="region of interest" description="Disordered" evidence="1">
    <location>
        <begin position="1"/>
        <end position="24"/>
    </location>
</feature>
<sequence>MAQGLGQQRSGKGDRRWPVVARHNRRERARGARLICGEKGRAGLLFIGVGHGVGLGGGDVRRKTTAPAVACDWLEMAVCSKG</sequence>